<dbReference type="AlphaFoldDB" id="D5MMC7"/>
<dbReference type="Proteomes" id="UP000006898">
    <property type="component" value="Chromosome"/>
</dbReference>
<dbReference type="STRING" id="671143.DAMO_0952"/>
<proteinExistence type="predicted"/>
<sequence length="66" mass="7214">MGGKQLSAIGCQFSVLLVAVFLEGHPIRYGRTTVHENPLNPPLRKGEVGKHRSLPPFFERGLGGFV</sequence>
<reference evidence="1 2" key="1">
    <citation type="journal article" date="2010" name="Nature">
        <title>Nitrite-driven anaerobic methane oxidation by oxygenic bacteria.</title>
        <authorList>
            <person name="Ettwig K.F."/>
            <person name="Butler M.K."/>
            <person name="Le Paslier D."/>
            <person name="Pelletier E."/>
            <person name="Mangenot S."/>
            <person name="Kuypers M.M.M."/>
            <person name="Schreiber F."/>
            <person name="Dutilh B.E."/>
            <person name="Zedelius J."/>
            <person name="de Beer D."/>
            <person name="Gloerich J."/>
            <person name="Wessels H.J.C.T."/>
            <person name="van Allen T."/>
            <person name="Luesken F."/>
            <person name="Wu M."/>
            <person name="van de Pas-Schoonen K.T."/>
            <person name="Op den Camp H.J.M."/>
            <person name="Janssen-Megens E.M."/>
            <person name="Francoijs K-J."/>
            <person name="Stunnenberg H."/>
            <person name="Weissenbach J."/>
            <person name="Jetten M.S.M."/>
            <person name="Strous M."/>
        </authorList>
    </citation>
    <scope>NUCLEOTIDE SEQUENCE [LARGE SCALE GENOMIC DNA]</scope>
</reference>
<evidence type="ECO:0000313" key="1">
    <source>
        <dbReference type="EMBL" id="CBE68013.1"/>
    </source>
</evidence>
<accession>D5MMC7</accession>
<protein>
    <submittedName>
        <fullName evidence="1">Uncharacterized protein</fullName>
    </submittedName>
</protein>
<name>D5MMC7_METO1</name>
<organism evidence="1 2">
    <name type="scientific">Methylomirabilis oxygeniifera</name>
    <dbReference type="NCBI Taxonomy" id="671143"/>
    <lineage>
        <taxon>Bacteria</taxon>
        <taxon>Candidatus Methylomirabilota</taxon>
        <taxon>Candidatus Methylomirabilia</taxon>
        <taxon>Candidatus Methylomirabilales</taxon>
        <taxon>Candidatus Methylomirabilaceae</taxon>
        <taxon>Candidatus Methylomirabilis</taxon>
    </lineage>
</organism>
<gene>
    <name evidence="1" type="ORF">DAMO_0952</name>
</gene>
<evidence type="ECO:0000313" key="2">
    <source>
        <dbReference type="Proteomes" id="UP000006898"/>
    </source>
</evidence>
<dbReference type="KEGG" id="mox:DAMO_0952"/>
<dbReference type="EMBL" id="FP565575">
    <property type="protein sequence ID" value="CBE68013.1"/>
    <property type="molecule type" value="Genomic_DNA"/>
</dbReference>
<dbReference type="HOGENOM" id="CLU_2823076_0_0_0"/>